<feature type="transmembrane region" description="Helical" evidence="6">
    <location>
        <begin position="668"/>
        <end position="689"/>
    </location>
</feature>
<keyword evidence="4 6" id="KW-1133">Transmembrane helix</keyword>
<evidence type="ECO:0000313" key="9">
    <source>
        <dbReference type="Proteomes" id="UP000663845"/>
    </source>
</evidence>
<dbReference type="InterPro" id="IPR049452">
    <property type="entry name" value="Anoctamin_TM"/>
</dbReference>
<gene>
    <name evidence="8" type="ORF">JYZ213_LOCUS35556</name>
</gene>
<dbReference type="EMBL" id="CAJNOG010000798">
    <property type="protein sequence ID" value="CAF1360548.1"/>
    <property type="molecule type" value="Genomic_DNA"/>
</dbReference>
<comment type="similarity">
    <text evidence="2 6">Belongs to the anoctamin family.</text>
</comment>
<evidence type="ECO:0000259" key="7">
    <source>
        <dbReference type="PROSITE" id="PS50181"/>
    </source>
</evidence>
<keyword evidence="5 6" id="KW-0472">Membrane</keyword>
<feature type="transmembrane region" description="Helical" evidence="6">
    <location>
        <begin position="870"/>
        <end position="892"/>
    </location>
</feature>
<dbReference type="PROSITE" id="PS50181">
    <property type="entry name" value="FBOX"/>
    <property type="match status" value="1"/>
</dbReference>
<dbReference type="Proteomes" id="UP000663845">
    <property type="component" value="Unassembled WGS sequence"/>
</dbReference>
<evidence type="ECO:0000256" key="1">
    <source>
        <dbReference type="ARBA" id="ARBA00004141"/>
    </source>
</evidence>
<comment type="caution">
    <text evidence="8">The sequence shown here is derived from an EMBL/GenBank/DDBJ whole genome shotgun (WGS) entry which is preliminary data.</text>
</comment>
<dbReference type="Pfam" id="PF04547">
    <property type="entry name" value="Anoctamin"/>
    <property type="match status" value="1"/>
</dbReference>
<evidence type="ECO:0000313" key="8">
    <source>
        <dbReference type="EMBL" id="CAF1360548.1"/>
    </source>
</evidence>
<feature type="domain" description="F-box" evidence="7">
    <location>
        <begin position="5"/>
        <end position="52"/>
    </location>
</feature>
<dbReference type="AlphaFoldDB" id="A0A815HYG0"/>
<evidence type="ECO:0000256" key="3">
    <source>
        <dbReference type="ARBA" id="ARBA00022692"/>
    </source>
</evidence>
<dbReference type="PANTHER" id="PTHR12308">
    <property type="entry name" value="ANOCTAMIN"/>
    <property type="match status" value="1"/>
</dbReference>
<dbReference type="GO" id="GO:0005886">
    <property type="term" value="C:plasma membrane"/>
    <property type="evidence" value="ECO:0007669"/>
    <property type="project" value="TreeGrafter"/>
</dbReference>
<feature type="transmembrane region" description="Helical" evidence="6">
    <location>
        <begin position="578"/>
        <end position="604"/>
    </location>
</feature>
<keyword evidence="3 6" id="KW-0812">Transmembrane</keyword>
<feature type="transmembrane region" description="Helical" evidence="6">
    <location>
        <begin position="472"/>
        <end position="498"/>
    </location>
</feature>
<accession>A0A815HYG0</accession>
<reference evidence="8" key="1">
    <citation type="submission" date="2021-02" db="EMBL/GenBank/DDBJ databases">
        <authorList>
            <person name="Nowell W R."/>
        </authorList>
    </citation>
    <scope>NUCLEOTIDE SEQUENCE</scope>
</reference>
<sequence>MNQSNVCFLDLPDEILLIVLKKLHNMDVLYSLFDINNQRLQMIVKEKTFTNTLTFVLATITDDILSVDDSIVDRFCINILPKIDYNIKSLILESQSMERILLAANYPNLTELKLYNVNDHIVSRHFTVESPFRHIFQEQITDLILVYSRARHILSNNPSEINVYEYTLNVFKNLKHLSVIQCGQLLSIKNLAFTTWSSLNLTKLCIDVFCFDDCFALLDGRLKQLNTFIVRIYYINDELSSVYNMDDLPNMKCFSLRCRCETNQYDTRVLPLLRRMIKLKELTLNIINDERTTLIDGSQINNKILVHMPCLREFIFHISTEVELHHITHHLSNEDIQQTFTNIGYQQVSCILYYMVDSVMCHIFSLPFAFDYLGYIGVEDEDKFFSTQERQSIVLHLLYSIRINEDHILNGIKFKIDQSLIQRGLEKNLIRQIIPLHNKEQLNHLRDIWVWPKNVLKPQPIEDIRQYFGVKIALYFCWLSFYTKALCLPAIYGIYIWYHTGQSQELDDKLFVINAFLNIIWATGFLIFWRRRQAELAYEWNTLDMEQLEETRTTYKGELRRSPVTDKYEPYYPEWKRLLFRCFVTIPMLIINLLLVSFCIVFIIRLQSWIDRQLKAGRLPPLMSLTELFPKVLLALVTTIFDDVYKYVSRWLTDRENYREQRTHDNQIIAKMFACACVNSYLGVFYIAFFTHKYIRLSDQLITIFVIKQFWDHIKEAIIPYIVSNTRLSFLIQLSKKEHTRYTERKDLNDELKRILDQWNTSKQTKLVDDILIDSSFNPRDTIPSFETLSLSQAEIECLQPKWPDLYEDYLELVIQFGYIIFLSTLFPLAAFFSLINNILEIRTDAFKLCMIYQRPFSQRVKDIGHWQKIMEYMIVAAIIVNCIFCSIRGVFRRLVPRLPFAAEIFLLICIEHLLVLFCKIIRSSIENVPYWVRVEKAKMEYRRREALKKLECDALHLKETHCHVNED</sequence>
<dbReference type="GO" id="GO:0005254">
    <property type="term" value="F:chloride channel activity"/>
    <property type="evidence" value="ECO:0007669"/>
    <property type="project" value="TreeGrafter"/>
</dbReference>
<organism evidence="8 9">
    <name type="scientific">Adineta steineri</name>
    <dbReference type="NCBI Taxonomy" id="433720"/>
    <lineage>
        <taxon>Eukaryota</taxon>
        <taxon>Metazoa</taxon>
        <taxon>Spiralia</taxon>
        <taxon>Gnathifera</taxon>
        <taxon>Rotifera</taxon>
        <taxon>Eurotatoria</taxon>
        <taxon>Bdelloidea</taxon>
        <taxon>Adinetida</taxon>
        <taxon>Adinetidae</taxon>
        <taxon>Adineta</taxon>
    </lineage>
</organism>
<name>A0A815HYG0_9BILA</name>
<evidence type="ECO:0000256" key="5">
    <source>
        <dbReference type="ARBA" id="ARBA00023136"/>
    </source>
</evidence>
<feature type="transmembrane region" description="Helical" evidence="6">
    <location>
        <begin position="813"/>
        <end position="836"/>
    </location>
</feature>
<evidence type="ECO:0000256" key="2">
    <source>
        <dbReference type="ARBA" id="ARBA00009671"/>
    </source>
</evidence>
<dbReference type="InterPro" id="IPR001810">
    <property type="entry name" value="F-box_dom"/>
</dbReference>
<proteinExistence type="inferred from homology"/>
<evidence type="ECO:0000256" key="4">
    <source>
        <dbReference type="ARBA" id="ARBA00022989"/>
    </source>
</evidence>
<evidence type="ECO:0000256" key="6">
    <source>
        <dbReference type="RuleBase" id="RU280814"/>
    </source>
</evidence>
<feature type="transmembrane region" description="Helical" evidence="6">
    <location>
        <begin position="510"/>
        <end position="529"/>
    </location>
</feature>
<dbReference type="PANTHER" id="PTHR12308:SF51">
    <property type="entry name" value="ANOCTAMIN-8"/>
    <property type="match status" value="1"/>
</dbReference>
<protein>
    <recommendedName>
        <fullName evidence="6">Anoctamin</fullName>
    </recommendedName>
</protein>
<dbReference type="InterPro" id="IPR007632">
    <property type="entry name" value="Anoctamin"/>
</dbReference>
<comment type="subcellular location">
    <subcellularLocation>
        <location evidence="1 6">Membrane</location>
        <topology evidence="1 6">Multi-pass membrane protein</topology>
    </subcellularLocation>
</comment>
<feature type="transmembrane region" description="Helical" evidence="6">
    <location>
        <begin position="898"/>
        <end position="918"/>
    </location>
</feature>
<feature type="transmembrane region" description="Helical" evidence="6">
    <location>
        <begin position="628"/>
        <end position="648"/>
    </location>
</feature>